<reference evidence="2 3" key="1">
    <citation type="submission" date="2020-04" db="EMBL/GenBank/DDBJ databases">
        <authorList>
            <person name="De Canck E."/>
        </authorList>
    </citation>
    <scope>NUCLEOTIDE SEQUENCE [LARGE SCALE GENOMIC DNA]</scope>
    <source>
        <strain evidence="2 3">LMG 1861</strain>
    </source>
</reference>
<keyword evidence="1" id="KW-0812">Transmembrane</keyword>
<dbReference type="Proteomes" id="UP000494105">
    <property type="component" value="Unassembled WGS sequence"/>
</dbReference>
<feature type="transmembrane region" description="Helical" evidence="1">
    <location>
        <begin position="12"/>
        <end position="29"/>
    </location>
</feature>
<sequence length="236" mass="26219">MAFTRAVFIHRLKTATYTLGSVVLISWVTDALNEGLMFKPLLRYLYPRTVQDYQHPFSDHPSLMIWLIPLLAGLAMAFASSALAVHHFKRRHRYRPVAASTAPTQLIGRVTSHHPFLLPDASTDPGITRTFHALCRDAAELAALPASSAQEHVRVQGHLMPDSEDVHQSYRHLQHILAKIRHEAGQDTALGLDLGGMNAALASAATLACQDHDIMLCQVDPHGHLRAYRVTTDMRD</sequence>
<evidence type="ECO:0000256" key="1">
    <source>
        <dbReference type="SAM" id="Phobius"/>
    </source>
</evidence>
<evidence type="ECO:0000313" key="2">
    <source>
        <dbReference type="EMBL" id="CAB3902848.1"/>
    </source>
</evidence>
<dbReference type="EMBL" id="CADILD010000003">
    <property type="protein sequence ID" value="CAB3902848.1"/>
    <property type="molecule type" value="Genomic_DNA"/>
</dbReference>
<keyword evidence="1" id="KW-0472">Membrane</keyword>
<dbReference type="RefSeq" id="WP_175129574.1">
    <property type="nucleotide sequence ID" value="NZ_CADILD010000003.1"/>
</dbReference>
<name>A0A6S7EAH1_9BURK</name>
<gene>
    <name evidence="2" type="ORF">LMG1861_04388</name>
</gene>
<keyword evidence="1" id="KW-1133">Transmembrane helix</keyword>
<proteinExistence type="predicted"/>
<evidence type="ECO:0000313" key="3">
    <source>
        <dbReference type="Proteomes" id="UP000494105"/>
    </source>
</evidence>
<protein>
    <submittedName>
        <fullName evidence="2">Uncharacterized protein</fullName>
    </submittedName>
</protein>
<dbReference type="AlphaFoldDB" id="A0A6S7EAH1"/>
<organism evidence="2 3">
    <name type="scientific">Achromobacter piechaudii</name>
    <dbReference type="NCBI Taxonomy" id="72556"/>
    <lineage>
        <taxon>Bacteria</taxon>
        <taxon>Pseudomonadati</taxon>
        <taxon>Pseudomonadota</taxon>
        <taxon>Betaproteobacteria</taxon>
        <taxon>Burkholderiales</taxon>
        <taxon>Alcaligenaceae</taxon>
        <taxon>Achromobacter</taxon>
    </lineage>
</organism>
<accession>A0A6S7EAH1</accession>
<feature type="transmembrane region" description="Helical" evidence="1">
    <location>
        <begin position="63"/>
        <end position="85"/>
    </location>
</feature>